<sequence length="61" mass="6761">MRRVAKFEIYRDAGGDYRWRFRADNNQVVASGEGYGSKDDCVHAVGLIKEQAPQAGVEDSA</sequence>
<feature type="domain" description="DUF1508" evidence="1">
    <location>
        <begin position="12"/>
        <end position="59"/>
    </location>
</feature>
<protein>
    <recommendedName>
        <fullName evidence="1">DUF1508 domain-containing protein</fullName>
    </recommendedName>
</protein>
<dbReference type="SUPFAM" id="SSF160113">
    <property type="entry name" value="YegP-like"/>
    <property type="match status" value="1"/>
</dbReference>
<dbReference type="EMBL" id="CADCVM010000484">
    <property type="protein sequence ID" value="CAA9531596.1"/>
    <property type="molecule type" value="Genomic_DNA"/>
</dbReference>
<organism evidence="2">
    <name type="scientific">uncultured Rubrobacteraceae bacterium</name>
    <dbReference type="NCBI Taxonomy" id="349277"/>
    <lineage>
        <taxon>Bacteria</taxon>
        <taxon>Bacillati</taxon>
        <taxon>Actinomycetota</taxon>
        <taxon>Rubrobacteria</taxon>
        <taxon>Rubrobacterales</taxon>
        <taxon>Rubrobacteraceae</taxon>
        <taxon>environmental samples</taxon>
    </lineage>
</organism>
<evidence type="ECO:0000259" key="1">
    <source>
        <dbReference type="Pfam" id="PF07411"/>
    </source>
</evidence>
<reference evidence="2" key="1">
    <citation type="submission" date="2020-02" db="EMBL/GenBank/DDBJ databases">
        <authorList>
            <person name="Meier V. D."/>
        </authorList>
    </citation>
    <scope>NUCLEOTIDE SEQUENCE</scope>
    <source>
        <strain evidence="2">AVDCRST_MAG05</strain>
    </source>
</reference>
<accession>A0A6J4TU01</accession>
<dbReference type="Pfam" id="PF07411">
    <property type="entry name" value="DUF1508"/>
    <property type="match status" value="1"/>
</dbReference>
<dbReference type="AlphaFoldDB" id="A0A6J4TU01"/>
<proteinExistence type="predicted"/>
<dbReference type="InterPro" id="IPR010879">
    <property type="entry name" value="DUF1508"/>
</dbReference>
<gene>
    <name evidence="2" type="ORF">AVDCRST_MAG05-4475</name>
</gene>
<name>A0A6J4TU01_9ACTN</name>
<dbReference type="InterPro" id="IPR036913">
    <property type="entry name" value="YegP-like_sf"/>
</dbReference>
<dbReference type="Gene3D" id="3.30.160.160">
    <property type="entry name" value="YegP-like"/>
    <property type="match status" value="1"/>
</dbReference>
<evidence type="ECO:0000313" key="2">
    <source>
        <dbReference type="EMBL" id="CAA9531596.1"/>
    </source>
</evidence>